<dbReference type="PANTHER" id="PTHR19211:SF14">
    <property type="entry name" value="ATP-BINDING CASSETTE SUB-FAMILY F MEMBER 1"/>
    <property type="match status" value="1"/>
</dbReference>
<evidence type="ECO:0000313" key="12">
    <source>
        <dbReference type="Proteomes" id="UP000193498"/>
    </source>
</evidence>
<organism evidence="11 12">
    <name type="scientific">Basidiobolus meristosporus CBS 931.73</name>
    <dbReference type="NCBI Taxonomy" id="1314790"/>
    <lineage>
        <taxon>Eukaryota</taxon>
        <taxon>Fungi</taxon>
        <taxon>Fungi incertae sedis</taxon>
        <taxon>Zoopagomycota</taxon>
        <taxon>Entomophthoromycotina</taxon>
        <taxon>Basidiobolomycetes</taxon>
        <taxon>Basidiobolales</taxon>
        <taxon>Basidiobolaceae</taxon>
        <taxon>Basidiobolus</taxon>
    </lineage>
</organism>
<dbReference type="AlphaFoldDB" id="A0A1Y1Z7V0"/>
<feature type="domain" description="ABC transporter" evidence="10">
    <location>
        <begin position="424"/>
        <end position="638"/>
    </location>
</feature>
<feature type="region of interest" description="Disordered" evidence="8">
    <location>
        <begin position="979"/>
        <end position="1023"/>
    </location>
</feature>
<comment type="subcellular location">
    <subcellularLocation>
        <location evidence="1">Cytoplasm</location>
    </subcellularLocation>
</comment>
<dbReference type="Pfam" id="PF24987">
    <property type="entry name" value="HEAT_EF3_N"/>
    <property type="match status" value="1"/>
</dbReference>
<feature type="domain" description="Chromo" evidence="9">
    <location>
        <begin position="792"/>
        <end position="843"/>
    </location>
</feature>
<dbReference type="InterPro" id="IPR050611">
    <property type="entry name" value="ABCF"/>
</dbReference>
<dbReference type="InterPro" id="IPR021133">
    <property type="entry name" value="HEAT_type_2"/>
</dbReference>
<dbReference type="InterPro" id="IPR015688">
    <property type="entry name" value="eEF3_ABC2_chromodomain-like"/>
</dbReference>
<dbReference type="Pfam" id="PF24984">
    <property type="entry name" value="HEAT_EF3_GNC1"/>
    <property type="match status" value="1"/>
</dbReference>
<dbReference type="InterPro" id="IPR017871">
    <property type="entry name" value="ABC_transporter-like_CS"/>
</dbReference>
<dbReference type="PROSITE" id="PS00211">
    <property type="entry name" value="ABC_TRANSPORTER_1"/>
    <property type="match status" value="2"/>
</dbReference>
<feature type="domain" description="ABC transporter" evidence="10">
    <location>
        <begin position="664"/>
        <end position="979"/>
    </location>
</feature>
<dbReference type="SUPFAM" id="SSF48371">
    <property type="entry name" value="ARM repeat"/>
    <property type="match status" value="1"/>
</dbReference>
<dbReference type="InterPro" id="IPR016197">
    <property type="entry name" value="Chromo-like_dom_sf"/>
</dbReference>
<dbReference type="EMBL" id="MCFE01000017">
    <property type="protein sequence ID" value="ORY06359.1"/>
    <property type="molecule type" value="Genomic_DNA"/>
</dbReference>
<dbReference type="InterPro" id="IPR023780">
    <property type="entry name" value="Chromo_domain"/>
</dbReference>
<keyword evidence="3" id="KW-0963">Cytoplasm</keyword>
<evidence type="ECO:0000259" key="9">
    <source>
        <dbReference type="PROSITE" id="PS50013"/>
    </source>
</evidence>
<dbReference type="GO" id="GO:0016887">
    <property type="term" value="F:ATP hydrolysis activity"/>
    <property type="evidence" value="ECO:0007669"/>
    <property type="project" value="InterPro"/>
</dbReference>
<feature type="compositionally biased region" description="Basic residues" evidence="8">
    <location>
        <begin position="997"/>
        <end position="1006"/>
    </location>
</feature>
<dbReference type="SMART" id="SM00382">
    <property type="entry name" value="AAA"/>
    <property type="match status" value="2"/>
</dbReference>
<dbReference type="FunCoup" id="A0A1Y1Z7V0">
    <property type="interactions" value="44"/>
</dbReference>
<comment type="caution">
    <text evidence="11">The sequence shown here is derived from an EMBL/GenBank/DDBJ whole genome shotgun (WGS) entry which is preliminary data.</text>
</comment>
<dbReference type="PROSITE" id="PS50893">
    <property type="entry name" value="ABC_TRANSPORTER_2"/>
    <property type="match status" value="2"/>
</dbReference>
<proteinExistence type="inferred from homology"/>
<dbReference type="InterPro" id="IPR016024">
    <property type="entry name" value="ARM-type_fold"/>
</dbReference>
<keyword evidence="5" id="KW-0547">Nucleotide-binding</keyword>
<dbReference type="InParanoid" id="A0A1Y1Z7V0"/>
<dbReference type="InterPro" id="IPR027417">
    <property type="entry name" value="P-loop_NTPase"/>
</dbReference>
<dbReference type="Gene3D" id="2.40.50.990">
    <property type="match status" value="1"/>
</dbReference>
<reference evidence="11 12" key="1">
    <citation type="submission" date="2016-07" db="EMBL/GenBank/DDBJ databases">
        <title>Pervasive Adenine N6-methylation of Active Genes in Fungi.</title>
        <authorList>
            <consortium name="DOE Joint Genome Institute"/>
            <person name="Mondo S.J."/>
            <person name="Dannebaum R.O."/>
            <person name="Kuo R.C."/>
            <person name="Labutti K."/>
            <person name="Haridas S."/>
            <person name="Kuo A."/>
            <person name="Salamov A."/>
            <person name="Ahrendt S.R."/>
            <person name="Lipzen A."/>
            <person name="Sullivan W."/>
            <person name="Andreopoulos W.B."/>
            <person name="Clum A."/>
            <person name="Lindquist E."/>
            <person name="Daum C."/>
            <person name="Ramamoorthy G.K."/>
            <person name="Gryganskyi A."/>
            <person name="Culley D."/>
            <person name="Magnuson J.K."/>
            <person name="James T.Y."/>
            <person name="O'Malley M.A."/>
            <person name="Stajich J.E."/>
            <person name="Spatafora J.W."/>
            <person name="Visel A."/>
            <person name="Grigoriev I.V."/>
        </authorList>
    </citation>
    <scope>NUCLEOTIDE SEQUENCE [LARGE SCALE GENOMIC DNA]</scope>
    <source>
        <strain evidence="11 12">CBS 931.73</strain>
    </source>
</reference>
<dbReference type="Gene3D" id="1.25.10.10">
    <property type="entry name" value="Leucine-rich Repeat Variant"/>
    <property type="match status" value="1"/>
</dbReference>
<dbReference type="SUPFAM" id="SSF52540">
    <property type="entry name" value="P-loop containing nucleoside triphosphate hydrolases"/>
    <property type="match status" value="2"/>
</dbReference>
<evidence type="ECO:0000256" key="4">
    <source>
        <dbReference type="ARBA" id="ARBA00022737"/>
    </source>
</evidence>
<dbReference type="PANTHER" id="PTHR19211">
    <property type="entry name" value="ATP-BINDING TRANSPORT PROTEIN-RELATED"/>
    <property type="match status" value="1"/>
</dbReference>
<dbReference type="FunFam" id="2.40.50.990:FF:000002">
    <property type="entry name" value="mRNA export factor elf1"/>
    <property type="match status" value="1"/>
</dbReference>
<accession>A0A1Y1Z7V0</accession>
<dbReference type="Pfam" id="PF00005">
    <property type="entry name" value="ABC_tran"/>
    <property type="match status" value="2"/>
</dbReference>
<evidence type="ECO:0000313" key="11">
    <source>
        <dbReference type="EMBL" id="ORY06359.1"/>
    </source>
</evidence>
<keyword evidence="12" id="KW-1185">Reference proteome</keyword>
<dbReference type="InterPro" id="IPR003439">
    <property type="entry name" value="ABC_transporter-like_ATP-bd"/>
</dbReference>
<dbReference type="InterPro" id="IPR011989">
    <property type="entry name" value="ARM-like"/>
</dbReference>
<dbReference type="Pfam" id="PF00385">
    <property type="entry name" value="Chromo"/>
    <property type="match status" value="1"/>
</dbReference>
<evidence type="ECO:0000256" key="3">
    <source>
        <dbReference type="ARBA" id="ARBA00022490"/>
    </source>
</evidence>
<dbReference type="PROSITE" id="PS50077">
    <property type="entry name" value="HEAT_REPEAT"/>
    <property type="match status" value="1"/>
</dbReference>
<dbReference type="FunFam" id="1.25.10.10:FF:000076">
    <property type="entry name" value="Elongation factor 3"/>
    <property type="match status" value="1"/>
</dbReference>
<dbReference type="STRING" id="1314790.A0A1Y1Z7V0"/>
<dbReference type="GO" id="GO:0005524">
    <property type="term" value="F:ATP binding"/>
    <property type="evidence" value="ECO:0007669"/>
    <property type="project" value="UniProtKB-KW"/>
</dbReference>
<gene>
    <name evidence="11" type="ORF">K493DRAFT_310673</name>
</gene>
<evidence type="ECO:0000259" key="10">
    <source>
        <dbReference type="PROSITE" id="PS50893"/>
    </source>
</evidence>
<feature type="repeat" description="HEAT" evidence="7">
    <location>
        <begin position="178"/>
        <end position="216"/>
    </location>
</feature>
<keyword evidence="6" id="KW-0067">ATP-binding</keyword>
<evidence type="ECO:0000256" key="6">
    <source>
        <dbReference type="ARBA" id="ARBA00022840"/>
    </source>
</evidence>
<keyword evidence="4" id="KW-0677">Repeat</keyword>
<dbReference type="InterPro" id="IPR000953">
    <property type="entry name" value="Chromo/chromo_shadow_dom"/>
</dbReference>
<dbReference type="CDD" id="cd18626">
    <property type="entry name" value="CD_eEF3"/>
    <property type="match status" value="1"/>
</dbReference>
<dbReference type="GO" id="GO:0005737">
    <property type="term" value="C:cytoplasm"/>
    <property type="evidence" value="ECO:0007669"/>
    <property type="project" value="UniProtKB-SubCell"/>
</dbReference>
<dbReference type="SMART" id="SM00298">
    <property type="entry name" value="CHROMO"/>
    <property type="match status" value="1"/>
</dbReference>
<comment type="similarity">
    <text evidence="2">Belongs to the ABC transporter superfamily. ABCF family. EF3 subfamily.</text>
</comment>
<evidence type="ECO:0000256" key="1">
    <source>
        <dbReference type="ARBA" id="ARBA00004496"/>
    </source>
</evidence>
<dbReference type="CDD" id="cd03221">
    <property type="entry name" value="ABCF_EF-3"/>
    <property type="match status" value="1"/>
</dbReference>
<dbReference type="PROSITE" id="PS50013">
    <property type="entry name" value="CHROMO_2"/>
    <property type="match status" value="1"/>
</dbReference>
<sequence length="1023" mass="112951">MTADGSLYESRDAEVKELLNSLYNAETSKECAEYADKVAATLKQDGVAGLDRYGVIESYTAAVKNKKSGIARESGLIGFQSLFRTMGRTSEPLFISLLPLILGAYADKGEVVREAAELAAKEMFQLAPPEGLATTFLEALFEVLSGNARWQAKVGACELVSQIPDKASDLIAANLVTIVPPLSECLHDTKPEVAAAATKAMTEIVSVVHNQDIMPFVSDLVQCMAEPDNVPATISKLSSTTFVADVNGPTLAILIPLLVRALSNRSQAVLRKTVIIVDNLCRLVNNPKEAGQYLPELLPGLDPRATLVKAAGSVQGATHRNVQAERAEVLDQLKTLIAKKDIILEKNLLTQLQYLAAIIAELTESRQFSKESWLDELVAPYLQPFIDQSLATEITEELLAHYLEVDKVKFASGDNTDEDEGEVLCDIDFSLAYGGMMLLNHTNLRLVRGRRYGLCGANGAGKSTLMRAISNGKLEGFPSQDELKTVFVEHSLQGEDAMLPIIDFISNDPKLSHVSREEVAQALSSVGFSAEMQKNAVKSLSGGWKMKLELARAILINADILLLDEPTNHLDVANIAWLENYLKSQKAVTSIIVSHDSSFLDNVTTDIIHYETKKLAYYKGNLAEFVKVRPEAKSYYTLTASNVKFKFPNPGLLQGVKSKTKSIIRMAGVSYTYPQASKPSVTDVSLNLSLSSRVAILGPNGAGKSTIVKLLTGEIIPQEGLVNKHPNLRVGYVAQHAFHHLERHLEKTPNQYIQWRYRQGYDREVLEKATRVMDEDDLKQMEVPVEVKGEKRKIECIIGRTKLDKSFQYEVKWVGYHHRHNTRIPREELLKLGFSKIVLQFDEHVASAEGLGYRNLEPSEIRKHFEDIGLDGDIADHNEIAGLSGGQKVKVVIAAAMWSKPHLLCLDEPTNYLDRDSLGGLAVAIRDWGGAVVMISHNDEFVGALCPEQWHVEAGKVTKKGNAAVNEESFADATETKTPVIKKKKKKMTRNELKAQQVRRRERHLKWLSDPTGAPKEPDTDSD</sequence>
<name>A0A1Y1Z7V0_9FUNG</name>
<dbReference type="Proteomes" id="UP000193498">
    <property type="component" value="Unassembled WGS sequence"/>
</dbReference>
<dbReference type="InterPro" id="IPR047038">
    <property type="entry name" value="eEF3_chromodomain-like_sf"/>
</dbReference>
<evidence type="ECO:0000256" key="8">
    <source>
        <dbReference type="SAM" id="MobiDB-lite"/>
    </source>
</evidence>
<dbReference type="OrthoDB" id="2110130at2759"/>
<dbReference type="Gene3D" id="3.40.50.300">
    <property type="entry name" value="P-loop containing nucleotide triphosphate hydrolases"/>
    <property type="match status" value="2"/>
</dbReference>
<dbReference type="FunFam" id="3.40.50.300:FF:000193">
    <property type="entry name" value="Probable Elongation factor 3"/>
    <property type="match status" value="1"/>
</dbReference>
<dbReference type="SUPFAM" id="SSF54160">
    <property type="entry name" value="Chromo domain-like"/>
    <property type="match status" value="1"/>
</dbReference>
<evidence type="ECO:0000256" key="5">
    <source>
        <dbReference type="ARBA" id="ARBA00022741"/>
    </source>
</evidence>
<evidence type="ECO:0000256" key="2">
    <source>
        <dbReference type="ARBA" id="ARBA00011054"/>
    </source>
</evidence>
<dbReference type="InterPro" id="IPR003593">
    <property type="entry name" value="AAA+_ATPase"/>
</dbReference>
<protein>
    <submittedName>
        <fullName evidence="11">mRNA export factor elf1</fullName>
    </submittedName>
</protein>
<evidence type="ECO:0000256" key="7">
    <source>
        <dbReference type="PROSITE-ProRule" id="PRU00103"/>
    </source>
</evidence>